<feature type="domain" description="D-apionate lactonase TIM barrel" evidence="3">
    <location>
        <begin position="259"/>
        <end position="556"/>
    </location>
</feature>
<dbReference type="Pfam" id="PF25837">
    <property type="entry name" value="Apionate_lact_N"/>
    <property type="match status" value="1"/>
</dbReference>
<reference evidence="6" key="1">
    <citation type="submission" date="2016-10" db="EMBL/GenBank/DDBJ databases">
        <authorList>
            <person name="Varghese N."/>
            <person name="Submissions S."/>
        </authorList>
    </citation>
    <scope>NUCLEOTIDE SEQUENCE [LARGE SCALE GENOMIC DNA]</scope>
    <source>
        <strain evidence="6">DSM 26893</strain>
    </source>
</reference>
<evidence type="ECO:0000313" key="6">
    <source>
        <dbReference type="Proteomes" id="UP000199372"/>
    </source>
</evidence>
<evidence type="ECO:0000256" key="1">
    <source>
        <dbReference type="SAM" id="MobiDB-lite"/>
    </source>
</evidence>
<feature type="domain" description="D-apionate lactonase N-terminal" evidence="2">
    <location>
        <begin position="9"/>
        <end position="234"/>
    </location>
</feature>
<sequence length="651" mass="69614">MSDPSRAIALYGTDEEVPPPRVLRAGKLSAELEAGNLRYLRWDGEEVLRAVSFIVRDKDWGTYNPEISDLEVHEDDNSFRVSLTAVAGDGDQSFAYAASIEGRADGTLIFQGRGESAGGFLTNRTGFVILHPIDGVAGEPVTIEHTDGSEVDGTFPVIIDPLQPMMDLRALTHRTPGGLTVKTLMQGDTFEMEDQRNWTDASYKTYVRPLALPWPYRIEPGEVIDQTITVTITGETTGARDAGDIALSPGRPTGQVPPLGLGLRPEDIDRTRDRFDALRQLGPAYLVLHHDARAGHDADTLRAMLAIAEDVGAAPWLEAVIASVTDVAAADEIAALGDIAARFGQPFKIVLVSPAPDLKCTLPGSEWPETPDAAALYRATREAFPGARIGGGMFSYFTELNRKRPPVDALDLVSFTTSPMVHAGDDRSVMETREAHPAIVRSVTQIADGTPWAVGPSAIGVRDNPYGEAAKDNPRNIRQAMNWNDPRQRGLFGAAWALSYFADFATGGASSIALGGATGPFGAIHAPADFPQPWFDEHGGLFPVFHVLRGLARLKGAELAPLDLAPAAPISGLCATTQDGVEFWIANMGPEPAEIGLTAGAEVAVLDAATFQSAASRPTYFDQLMDGSDTLALDGFSIARIALKLSKPDLG</sequence>
<gene>
    <name evidence="5" type="ORF">SAMN04488011_1099</name>
</gene>
<evidence type="ECO:0000259" key="3">
    <source>
        <dbReference type="Pfam" id="PF25838"/>
    </source>
</evidence>
<organism evidence="5 6">
    <name type="scientific">Palleronia pelagia</name>
    <dbReference type="NCBI Taxonomy" id="387096"/>
    <lineage>
        <taxon>Bacteria</taxon>
        <taxon>Pseudomonadati</taxon>
        <taxon>Pseudomonadota</taxon>
        <taxon>Alphaproteobacteria</taxon>
        <taxon>Rhodobacterales</taxon>
        <taxon>Roseobacteraceae</taxon>
        <taxon>Palleronia</taxon>
    </lineage>
</organism>
<protein>
    <submittedName>
        <fullName evidence="5">Uncharacterized protein</fullName>
    </submittedName>
</protein>
<evidence type="ECO:0000259" key="4">
    <source>
        <dbReference type="Pfam" id="PF25839"/>
    </source>
</evidence>
<dbReference type="InterPro" id="IPR058787">
    <property type="entry name" value="ApnL_M"/>
</dbReference>
<dbReference type="Pfam" id="PF25838">
    <property type="entry name" value="Apionate_lact_M"/>
    <property type="match status" value="1"/>
</dbReference>
<dbReference type="EMBL" id="FOCM01000009">
    <property type="protein sequence ID" value="SEN98329.1"/>
    <property type="molecule type" value="Genomic_DNA"/>
</dbReference>
<accession>A0A1H8KZP0</accession>
<dbReference type="InterPro" id="IPR058789">
    <property type="entry name" value="ApnL_C"/>
</dbReference>
<feature type="region of interest" description="Disordered" evidence="1">
    <location>
        <begin position="240"/>
        <end position="260"/>
    </location>
</feature>
<dbReference type="Proteomes" id="UP000199372">
    <property type="component" value="Unassembled WGS sequence"/>
</dbReference>
<feature type="domain" description="D-apionate lactonase C-terminal" evidence="4">
    <location>
        <begin position="570"/>
        <end position="641"/>
    </location>
</feature>
<keyword evidence="6" id="KW-1185">Reference proteome</keyword>
<evidence type="ECO:0000259" key="2">
    <source>
        <dbReference type="Pfam" id="PF25837"/>
    </source>
</evidence>
<name>A0A1H8KZP0_9RHOB</name>
<proteinExistence type="predicted"/>
<dbReference type="InterPro" id="IPR058788">
    <property type="entry name" value="ApnL_N"/>
</dbReference>
<dbReference type="AlphaFoldDB" id="A0A1H8KZP0"/>
<dbReference type="Pfam" id="PF25839">
    <property type="entry name" value="Apionate_lact_C"/>
    <property type="match status" value="1"/>
</dbReference>
<evidence type="ECO:0000313" key="5">
    <source>
        <dbReference type="EMBL" id="SEN98329.1"/>
    </source>
</evidence>